<feature type="transmembrane region" description="Helical" evidence="7">
    <location>
        <begin position="88"/>
        <end position="107"/>
    </location>
</feature>
<evidence type="ECO:0000256" key="2">
    <source>
        <dbReference type="ARBA" id="ARBA00007543"/>
    </source>
</evidence>
<keyword evidence="5 7" id="KW-1133">Transmembrane helix</keyword>
<evidence type="ECO:0000256" key="5">
    <source>
        <dbReference type="ARBA" id="ARBA00022989"/>
    </source>
</evidence>
<keyword evidence="3" id="KW-1003">Cell membrane</keyword>
<dbReference type="Proteomes" id="UP001302274">
    <property type="component" value="Unassembled WGS sequence"/>
</dbReference>
<feature type="transmembrane region" description="Helical" evidence="7">
    <location>
        <begin position="235"/>
        <end position="255"/>
    </location>
</feature>
<keyword evidence="6 7" id="KW-0472">Membrane</keyword>
<dbReference type="PANTHER" id="PTHR43141">
    <property type="entry name" value="CYTOCHROME BD2 SUBUNIT II"/>
    <property type="match status" value="1"/>
</dbReference>
<dbReference type="EMBL" id="JAYGJQ010000001">
    <property type="protein sequence ID" value="MEA9356060.1"/>
    <property type="molecule type" value="Genomic_DNA"/>
</dbReference>
<proteinExistence type="inferred from homology"/>
<feature type="transmembrane region" description="Helical" evidence="7">
    <location>
        <begin position="204"/>
        <end position="223"/>
    </location>
</feature>
<dbReference type="RefSeq" id="WP_323575733.1">
    <property type="nucleotide sequence ID" value="NZ_JAYGJQ010000001.1"/>
</dbReference>
<dbReference type="Pfam" id="PF02322">
    <property type="entry name" value="Cyt_bd_oxida_II"/>
    <property type="match status" value="1"/>
</dbReference>
<evidence type="ECO:0000256" key="7">
    <source>
        <dbReference type="SAM" id="Phobius"/>
    </source>
</evidence>
<feature type="transmembrane region" description="Helical" evidence="7">
    <location>
        <begin position="163"/>
        <end position="183"/>
    </location>
</feature>
<feature type="transmembrane region" description="Helical" evidence="7">
    <location>
        <begin position="6"/>
        <end position="30"/>
    </location>
</feature>
<evidence type="ECO:0000313" key="9">
    <source>
        <dbReference type="Proteomes" id="UP001302274"/>
    </source>
</evidence>
<comment type="subcellular location">
    <subcellularLocation>
        <location evidence="1">Cell membrane</location>
        <topology evidence="1">Multi-pass membrane protein</topology>
    </subcellularLocation>
</comment>
<feature type="transmembrane region" description="Helical" evidence="7">
    <location>
        <begin position="267"/>
        <end position="288"/>
    </location>
</feature>
<comment type="similarity">
    <text evidence="2">Belongs to the cytochrome ubiquinol oxidase subunit 2 family.</text>
</comment>
<evidence type="ECO:0000256" key="6">
    <source>
        <dbReference type="ARBA" id="ARBA00023136"/>
    </source>
</evidence>
<feature type="transmembrane region" description="Helical" evidence="7">
    <location>
        <begin position="308"/>
        <end position="332"/>
    </location>
</feature>
<name>A0ABU5VVK5_9BACT</name>
<accession>A0ABU5VVK5</accession>
<dbReference type="InterPro" id="IPR003317">
    <property type="entry name" value="Cyt-d_oxidase_su2"/>
</dbReference>
<reference evidence="8 9" key="1">
    <citation type="submission" date="2023-11" db="EMBL/GenBank/DDBJ databases">
        <title>A Novel Polar Bacteriovorax (B. antarcticus) Isolated from the Biocrust in Antarctica.</title>
        <authorList>
            <person name="Mun W."/>
            <person name="Choi S.Y."/>
            <person name="Mitchell R.J."/>
        </authorList>
    </citation>
    <scope>NUCLEOTIDE SEQUENCE [LARGE SCALE GENOMIC DNA]</scope>
    <source>
        <strain evidence="8 9">PP10</strain>
    </source>
</reference>
<sequence>MLINIIEVISFIALVFYIIFGGADYGAGILEFFKPNKIRKIDTEIEHIINKAIGPVWEANHIWLILIIVILFNGFPELFLILSTHLHLPLVAVLMGIVLRGVAFTFRHYDIFEGRPIKLYTRIFSLSSLWTSLWLGIIAGAVILGRIDPTAQTVYDLYIHPWFNYFCLSVGIFVASVFTYLASSFLIGETDNLLIKNYFRQRSLIANIAVILSGGAVFLTAQYEGFFLMQKFFQNTFSIIMMILATLFWCCQEVFRKHLKFLHRRILVVGQVVFILLGFFFIQAPTIISMSTGNLTMQNTAAPEATLFQLVVALIVGLVLIIPSLLYLFWIFKFKEEDMTL</sequence>
<evidence type="ECO:0000313" key="8">
    <source>
        <dbReference type="EMBL" id="MEA9356060.1"/>
    </source>
</evidence>
<keyword evidence="9" id="KW-1185">Reference proteome</keyword>
<evidence type="ECO:0000256" key="3">
    <source>
        <dbReference type="ARBA" id="ARBA00022475"/>
    </source>
</evidence>
<keyword evidence="4 7" id="KW-0812">Transmembrane</keyword>
<evidence type="ECO:0000256" key="4">
    <source>
        <dbReference type="ARBA" id="ARBA00022692"/>
    </source>
</evidence>
<evidence type="ECO:0000256" key="1">
    <source>
        <dbReference type="ARBA" id="ARBA00004651"/>
    </source>
</evidence>
<feature type="transmembrane region" description="Helical" evidence="7">
    <location>
        <begin position="62"/>
        <end position="82"/>
    </location>
</feature>
<dbReference type="PANTHER" id="PTHR43141:SF4">
    <property type="entry name" value="CYTOCHROME BD2 SUBUNIT II"/>
    <property type="match status" value="1"/>
</dbReference>
<comment type="caution">
    <text evidence="8">The sequence shown here is derived from an EMBL/GenBank/DDBJ whole genome shotgun (WGS) entry which is preliminary data.</text>
</comment>
<gene>
    <name evidence="8" type="ORF">SHI21_07605</name>
</gene>
<feature type="transmembrane region" description="Helical" evidence="7">
    <location>
        <begin position="119"/>
        <end position="143"/>
    </location>
</feature>
<organism evidence="8 9">
    <name type="scientific">Bacteriovorax antarcticus</name>
    <dbReference type="NCBI Taxonomy" id="3088717"/>
    <lineage>
        <taxon>Bacteria</taxon>
        <taxon>Pseudomonadati</taxon>
        <taxon>Bdellovibrionota</taxon>
        <taxon>Bacteriovoracia</taxon>
        <taxon>Bacteriovoracales</taxon>
        <taxon>Bacteriovoracaceae</taxon>
        <taxon>Bacteriovorax</taxon>
    </lineage>
</organism>
<protein>
    <submittedName>
        <fullName evidence="8">Cytochrome d ubiquinol oxidase subunit II</fullName>
    </submittedName>
</protein>